<keyword evidence="1" id="KW-0597">Phosphoprotein</keyword>
<gene>
    <name evidence="6" type="ORF">BN874_460103</name>
</gene>
<evidence type="ECO:0000256" key="4">
    <source>
        <dbReference type="ARBA" id="ARBA00022741"/>
    </source>
</evidence>
<dbReference type="GO" id="GO:0110001">
    <property type="term" value="C:toxin-antitoxin complex"/>
    <property type="evidence" value="ECO:0007669"/>
    <property type="project" value="InterPro"/>
</dbReference>
<dbReference type="EMBL" id="CBTK010000261">
    <property type="protein sequence ID" value="CDH46482.1"/>
    <property type="molecule type" value="Genomic_DNA"/>
</dbReference>
<name>A0A7U7GDS1_9GAMM</name>
<evidence type="ECO:0008006" key="8">
    <source>
        <dbReference type="Google" id="ProtNLM"/>
    </source>
</evidence>
<evidence type="ECO:0000313" key="6">
    <source>
        <dbReference type="EMBL" id="CDH46482.1"/>
    </source>
</evidence>
<keyword evidence="4" id="KW-0547">Nucleotide-binding</keyword>
<dbReference type="OrthoDB" id="4829434at2"/>
<accession>A0A7U7GDS1</accession>
<dbReference type="GO" id="GO:0016787">
    <property type="term" value="F:hydrolase activity"/>
    <property type="evidence" value="ECO:0007669"/>
    <property type="project" value="UniProtKB-KW"/>
</dbReference>
<keyword evidence="7" id="KW-1185">Reference proteome</keyword>
<dbReference type="PANTHER" id="PTHR34139">
    <property type="entry name" value="UPF0331 PROTEIN MJ0127"/>
    <property type="match status" value="1"/>
</dbReference>
<dbReference type="Pfam" id="PF01934">
    <property type="entry name" value="HepT-like"/>
    <property type="match status" value="1"/>
</dbReference>
<reference evidence="6 7" key="1">
    <citation type="journal article" date="2014" name="ISME J.">
        <title>Candidatus Competibacter-lineage genomes retrieved from metagenomes reveal functional metabolic diversity.</title>
        <authorList>
            <person name="McIlroy S.J."/>
            <person name="Albertsen M."/>
            <person name="Andresen E.K."/>
            <person name="Saunders A.M."/>
            <person name="Kristiansen R."/>
            <person name="Stokholm-Bjerregaard M."/>
            <person name="Nielsen K.L."/>
            <person name="Nielsen P.H."/>
        </authorList>
    </citation>
    <scope>NUCLEOTIDE SEQUENCE [LARGE SCALE GENOMIC DNA]</scope>
    <source>
        <strain evidence="6 7">Run_B_J11</strain>
    </source>
</reference>
<evidence type="ECO:0000256" key="5">
    <source>
        <dbReference type="ARBA" id="ARBA00022801"/>
    </source>
</evidence>
<protein>
    <recommendedName>
        <fullName evidence="8">DUF86 domain-containing protein</fullName>
    </recommendedName>
</protein>
<evidence type="ECO:0000313" key="7">
    <source>
        <dbReference type="Proteomes" id="UP000019184"/>
    </source>
</evidence>
<dbReference type="GO" id="GO:0000166">
    <property type="term" value="F:nucleotide binding"/>
    <property type="evidence" value="ECO:0007669"/>
    <property type="project" value="UniProtKB-KW"/>
</dbReference>
<evidence type="ECO:0000256" key="2">
    <source>
        <dbReference type="ARBA" id="ARBA00022649"/>
    </source>
</evidence>
<keyword evidence="3" id="KW-0540">Nuclease</keyword>
<dbReference type="PANTHER" id="PTHR34139:SF1">
    <property type="entry name" value="RNASE MJ1380-RELATED"/>
    <property type="match status" value="1"/>
</dbReference>
<dbReference type="Proteomes" id="UP000019184">
    <property type="component" value="Unassembled WGS sequence"/>
</dbReference>
<organism evidence="6 7">
    <name type="scientific">Candidatus Contendobacter odensis Run_B_J11</name>
    <dbReference type="NCBI Taxonomy" id="1400861"/>
    <lineage>
        <taxon>Bacteria</taxon>
        <taxon>Pseudomonadati</taxon>
        <taxon>Pseudomonadota</taxon>
        <taxon>Gammaproteobacteria</taxon>
        <taxon>Candidatus Competibacteraceae</taxon>
        <taxon>Candidatus Contendibacter</taxon>
    </lineage>
</organism>
<keyword evidence="5" id="KW-0378">Hydrolase</keyword>
<comment type="caution">
    <text evidence="6">The sequence shown here is derived from an EMBL/GenBank/DDBJ whole genome shotgun (WGS) entry which is preliminary data.</text>
</comment>
<keyword evidence="2" id="KW-1277">Toxin-antitoxin system</keyword>
<dbReference type="GO" id="GO:0004540">
    <property type="term" value="F:RNA nuclease activity"/>
    <property type="evidence" value="ECO:0007669"/>
    <property type="project" value="InterPro"/>
</dbReference>
<dbReference type="RefSeq" id="WP_034435142.1">
    <property type="nucleotide sequence ID" value="NZ_CBTK010000261.1"/>
</dbReference>
<evidence type="ECO:0000256" key="3">
    <source>
        <dbReference type="ARBA" id="ARBA00022722"/>
    </source>
</evidence>
<evidence type="ECO:0000256" key="1">
    <source>
        <dbReference type="ARBA" id="ARBA00022553"/>
    </source>
</evidence>
<dbReference type="AlphaFoldDB" id="A0A7U7GDS1"/>
<dbReference type="InterPro" id="IPR008201">
    <property type="entry name" value="HepT-like"/>
</dbReference>
<proteinExistence type="predicted"/>
<sequence>MDIEDSVRIRHMIDAAESALRFVKGRSRADLDRDEMLHFALIRAIEIIGEAASRVSVEARSTSPGVPWPEIIGMRNRLVHAYFDVNLDILWRTVQDAIPVLLVQLKTIHLS</sequence>
<dbReference type="InterPro" id="IPR051813">
    <property type="entry name" value="HepT_RNase_toxin"/>
</dbReference>